<evidence type="ECO:0000313" key="6">
    <source>
        <dbReference type="Proteomes" id="UP000019423"/>
    </source>
</evidence>
<dbReference type="SUPFAM" id="SSF46785">
    <property type="entry name" value="Winged helix' DNA-binding domain"/>
    <property type="match status" value="1"/>
</dbReference>
<keyword evidence="4" id="KW-0804">Transcription</keyword>
<dbReference type="GO" id="GO:0003677">
    <property type="term" value="F:DNA binding"/>
    <property type="evidence" value="ECO:0007669"/>
    <property type="project" value="UniProtKB-KW"/>
</dbReference>
<gene>
    <name evidence="5" type="ORF">Hsw_0055</name>
</gene>
<dbReference type="Gene3D" id="1.10.10.10">
    <property type="entry name" value="Winged helix-like DNA-binding domain superfamily/Winged helix DNA-binding domain"/>
    <property type="match status" value="1"/>
</dbReference>
<dbReference type="Pfam" id="PF03965">
    <property type="entry name" value="Penicillinase_R"/>
    <property type="match status" value="1"/>
</dbReference>
<evidence type="ECO:0000313" key="5">
    <source>
        <dbReference type="EMBL" id="AHJ95650.1"/>
    </source>
</evidence>
<dbReference type="Gene3D" id="1.10.4040.10">
    <property type="entry name" value="Penicillinase repressor domain"/>
    <property type="match status" value="1"/>
</dbReference>
<proteinExistence type="inferred from homology"/>
<evidence type="ECO:0000256" key="2">
    <source>
        <dbReference type="ARBA" id="ARBA00023015"/>
    </source>
</evidence>
<dbReference type="InterPro" id="IPR036390">
    <property type="entry name" value="WH_DNA-bd_sf"/>
</dbReference>
<dbReference type="KEGG" id="hsw:Hsw_0055"/>
<dbReference type="InterPro" id="IPR005650">
    <property type="entry name" value="BlaI_family"/>
</dbReference>
<reference evidence="5 6" key="1">
    <citation type="submission" date="2014-01" db="EMBL/GenBank/DDBJ databases">
        <title>Complete genome sequence of ionizing-radiation resistance bacterium Hymenobacter swuensis DY53.</title>
        <authorList>
            <person name="Jung J.-H."/>
            <person name="Jeong S.-W."/>
            <person name="Joe M.-H."/>
            <person name="Cho y.-j."/>
            <person name="Kim M.-K."/>
            <person name="Lim S.-Y."/>
        </authorList>
    </citation>
    <scope>NUCLEOTIDE SEQUENCE [LARGE SCALE GENOMIC DNA]</scope>
    <source>
        <strain evidence="5 6">DY53</strain>
    </source>
</reference>
<dbReference type="AlphaFoldDB" id="W8F1F4"/>
<dbReference type="STRING" id="1227739.Hsw_0055"/>
<evidence type="ECO:0000256" key="4">
    <source>
        <dbReference type="ARBA" id="ARBA00023163"/>
    </source>
</evidence>
<evidence type="ECO:0000256" key="3">
    <source>
        <dbReference type="ARBA" id="ARBA00023125"/>
    </source>
</evidence>
<keyword evidence="3" id="KW-0238">DNA-binding</keyword>
<comment type="similarity">
    <text evidence="1">Belongs to the BlaI transcriptional regulatory family.</text>
</comment>
<dbReference type="EMBL" id="CP007145">
    <property type="protein sequence ID" value="AHJ95650.1"/>
    <property type="molecule type" value="Genomic_DNA"/>
</dbReference>
<dbReference type="eggNOG" id="COG3682">
    <property type="taxonomic scope" value="Bacteria"/>
</dbReference>
<dbReference type="HOGENOM" id="CLU_119090_4_0_10"/>
<name>W8F1F4_9BACT</name>
<accession>W8F1F4</accession>
<sequence length="147" mass="17613">MKKHFTLITNKYDLFVELRKFRNKKMERLTQPEEEAMRGFWQLGGGFIKEVLELLPEPRPPYTTLASTVRNLERKNYLTSRKLGNTFRFVPSVTAEEYRRRFLGTFVGDYFRNSYKELVSFFAQEQKISPEELQDIIDMIENRKTRS</sequence>
<dbReference type="Proteomes" id="UP000019423">
    <property type="component" value="Chromosome"/>
</dbReference>
<keyword evidence="2" id="KW-0805">Transcription regulation</keyword>
<dbReference type="GO" id="GO:0045892">
    <property type="term" value="P:negative regulation of DNA-templated transcription"/>
    <property type="evidence" value="ECO:0007669"/>
    <property type="project" value="InterPro"/>
</dbReference>
<dbReference type="PATRIC" id="fig|1227739.3.peg.331"/>
<keyword evidence="6" id="KW-1185">Reference proteome</keyword>
<protein>
    <submittedName>
        <fullName evidence="5">Transcriptional regulator, MecI family</fullName>
    </submittedName>
</protein>
<dbReference type="InterPro" id="IPR036388">
    <property type="entry name" value="WH-like_DNA-bd_sf"/>
</dbReference>
<organism evidence="5 6">
    <name type="scientific">Hymenobacter swuensis DY53</name>
    <dbReference type="NCBI Taxonomy" id="1227739"/>
    <lineage>
        <taxon>Bacteria</taxon>
        <taxon>Pseudomonadati</taxon>
        <taxon>Bacteroidota</taxon>
        <taxon>Cytophagia</taxon>
        <taxon>Cytophagales</taxon>
        <taxon>Hymenobacteraceae</taxon>
        <taxon>Hymenobacter</taxon>
    </lineage>
</organism>
<evidence type="ECO:0000256" key="1">
    <source>
        <dbReference type="ARBA" id="ARBA00011046"/>
    </source>
</evidence>